<organism evidence="3 4">
    <name type="scientific">Jiella pelagia</name>
    <dbReference type="NCBI Taxonomy" id="2986949"/>
    <lineage>
        <taxon>Bacteria</taxon>
        <taxon>Pseudomonadati</taxon>
        <taxon>Pseudomonadota</taxon>
        <taxon>Alphaproteobacteria</taxon>
        <taxon>Hyphomicrobiales</taxon>
        <taxon>Aurantimonadaceae</taxon>
        <taxon>Jiella</taxon>
    </lineage>
</organism>
<feature type="region of interest" description="Disordered" evidence="1">
    <location>
        <begin position="24"/>
        <end position="124"/>
    </location>
</feature>
<sequence>MMQTVVRAAFLAATALALSMSPAAAQSSGSTGNGDAASEGQNLVLPPDAAPTPMAPAETETPQKPAAAGGEASDATESGAPLGAAPPEATSGQSEAGSSGEASPEEGAASTPKGPDGQPRNAVGDEFQLPHLTDENQVAMITDLCGIQIRDATPAACSCLGEQAIEQLTPPQRDYLIATVVAPPTADKLFKRGSVTKDDQLKIITFLNATSEACKTGTYVAPSGGTGN</sequence>
<keyword evidence="4" id="KW-1185">Reference proteome</keyword>
<dbReference type="EMBL" id="CP114029">
    <property type="protein sequence ID" value="WAP70475.1"/>
    <property type="molecule type" value="Genomic_DNA"/>
</dbReference>
<accession>A0ABY7C9K2</accession>
<feature type="chain" id="PRO_5047155263" evidence="2">
    <location>
        <begin position="26"/>
        <end position="228"/>
    </location>
</feature>
<evidence type="ECO:0000313" key="3">
    <source>
        <dbReference type="EMBL" id="WAP70475.1"/>
    </source>
</evidence>
<dbReference type="Proteomes" id="UP001164020">
    <property type="component" value="Chromosome"/>
</dbReference>
<feature type="compositionally biased region" description="Low complexity" evidence="1">
    <location>
        <begin position="88"/>
        <end position="110"/>
    </location>
</feature>
<name>A0ABY7C9K2_9HYPH</name>
<evidence type="ECO:0000313" key="4">
    <source>
        <dbReference type="Proteomes" id="UP001164020"/>
    </source>
</evidence>
<proteinExistence type="predicted"/>
<reference evidence="3" key="1">
    <citation type="submission" date="2022-12" db="EMBL/GenBank/DDBJ databases">
        <title>Jiella pelagia sp. nov., isolated from phosphonate enriched culture of Northwest Pacific surface seawater.</title>
        <authorList>
            <person name="Shin D.Y."/>
            <person name="Hwang C.Y."/>
        </authorList>
    </citation>
    <scope>NUCLEOTIDE SEQUENCE</scope>
    <source>
        <strain evidence="3">HL-NP1</strain>
    </source>
</reference>
<evidence type="ECO:0000256" key="2">
    <source>
        <dbReference type="SAM" id="SignalP"/>
    </source>
</evidence>
<dbReference type="RefSeq" id="WP_268882969.1">
    <property type="nucleotide sequence ID" value="NZ_CP114029.1"/>
</dbReference>
<evidence type="ECO:0000256" key="1">
    <source>
        <dbReference type="SAM" id="MobiDB-lite"/>
    </source>
</evidence>
<protein>
    <submittedName>
        <fullName evidence="3">Uncharacterized protein</fullName>
    </submittedName>
</protein>
<gene>
    <name evidence="3" type="ORF">OH818_10745</name>
</gene>
<feature type="signal peptide" evidence="2">
    <location>
        <begin position="1"/>
        <end position="25"/>
    </location>
</feature>
<keyword evidence="2" id="KW-0732">Signal</keyword>